<dbReference type="InterPro" id="IPR006091">
    <property type="entry name" value="Acyl-CoA_Oxase/DH_mid-dom"/>
</dbReference>
<dbReference type="PANTHER" id="PTHR43884:SF12">
    <property type="entry name" value="ISOVALERYL-COA DEHYDROGENASE, MITOCHONDRIAL-RELATED"/>
    <property type="match status" value="1"/>
</dbReference>
<dbReference type="PATRIC" id="fig|1454001.3.peg.2257"/>
<keyword evidence="4 5" id="KW-0274">FAD</keyword>
<comment type="similarity">
    <text evidence="2 5">Belongs to the acyl-CoA dehydrogenase family.</text>
</comment>
<dbReference type="InterPro" id="IPR046373">
    <property type="entry name" value="Acyl-CoA_Oxase/DH_mid-dom_sf"/>
</dbReference>
<dbReference type="EMBL" id="JFAX01000012">
    <property type="protein sequence ID" value="EXI67108.1"/>
    <property type="molecule type" value="Genomic_DNA"/>
</dbReference>
<dbReference type="GO" id="GO:0003995">
    <property type="term" value="F:acyl-CoA dehydrogenase activity"/>
    <property type="evidence" value="ECO:0007669"/>
    <property type="project" value="InterPro"/>
</dbReference>
<gene>
    <name evidence="9" type="primary">mmgC_4</name>
    <name evidence="9" type="ORF">AW08_02210</name>
</gene>
<evidence type="ECO:0000256" key="5">
    <source>
        <dbReference type="RuleBase" id="RU362125"/>
    </source>
</evidence>
<organism evidence="9 10">
    <name type="scientific">Candidatus Accumulibacter adjunctus</name>
    <dbReference type="NCBI Taxonomy" id="1454001"/>
    <lineage>
        <taxon>Bacteria</taxon>
        <taxon>Pseudomonadati</taxon>
        <taxon>Pseudomonadota</taxon>
        <taxon>Betaproteobacteria</taxon>
        <taxon>Candidatus Accumulibacter</taxon>
    </lineage>
</organism>
<dbReference type="SUPFAM" id="SSF47203">
    <property type="entry name" value="Acyl-CoA dehydrogenase C-terminal domain-like"/>
    <property type="match status" value="1"/>
</dbReference>
<evidence type="ECO:0000313" key="9">
    <source>
        <dbReference type="EMBL" id="EXI67108.1"/>
    </source>
</evidence>
<dbReference type="SUPFAM" id="SSF56645">
    <property type="entry name" value="Acyl-CoA dehydrogenase NM domain-like"/>
    <property type="match status" value="1"/>
</dbReference>
<reference evidence="9" key="1">
    <citation type="submission" date="2014-02" db="EMBL/GenBank/DDBJ databases">
        <title>Expanding our view of genomic diversity in Candidatus Accumulibacter clades.</title>
        <authorList>
            <person name="Skennerton C.T."/>
            <person name="Barr J.J."/>
            <person name="Slater F.R."/>
            <person name="Bond P.L."/>
            <person name="Tyson G.W."/>
        </authorList>
    </citation>
    <scope>NUCLEOTIDE SEQUENCE [LARGE SCALE GENOMIC DNA]</scope>
</reference>
<dbReference type="FunFam" id="1.10.540.10:FF:000013">
    <property type="entry name" value="Acyl-CoA dehydrogenase"/>
    <property type="match status" value="1"/>
</dbReference>
<dbReference type="InterPro" id="IPR009100">
    <property type="entry name" value="AcylCoA_DH/oxidase_NM_dom_sf"/>
</dbReference>
<dbReference type="STRING" id="1454001.AW08_02210"/>
<dbReference type="Pfam" id="PF02771">
    <property type="entry name" value="Acyl-CoA_dh_N"/>
    <property type="match status" value="1"/>
</dbReference>
<evidence type="ECO:0000259" key="6">
    <source>
        <dbReference type="Pfam" id="PF00441"/>
    </source>
</evidence>
<dbReference type="InterPro" id="IPR013786">
    <property type="entry name" value="AcylCoA_DH/ox_N"/>
</dbReference>
<dbReference type="Gene3D" id="2.40.110.10">
    <property type="entry name" value="Butyryl-CoA Dehydrogenase, subunit A, domain 2"/>
    <property type="match status" value="1"/>
</dbReference>
<proteinExistence type="inferred from homology"/>
<evidence type="ECO:0000256" key="1">
    <source>
        <dbReference type="ARBA" id="ARBA00001974"/>
    </source>
</evidence>
<protein>
    <submittedName>
        <fullName evidence="9">Acyl-CoA dehydrogenase</fullName>
        <ecNumber evidence="9">1.3.99.-</ecNumber>
    </submittedName>
</protein>
<dbReference type="PANTHER" id="PTHR43884">
    <property type="entry name" value="ACYL-COA DEHYDROGENASE"/>
    <property type="match status" value="1"/>
</dbReference>
<dbReference type="GO" id="GO:0050660">
    <property type="term" value="F:flavin adenine dinucleotide binding"/>
    <property type="evidence" value="ECO:0007669"/>
    <property type="project" value="InterPro"/>
</dbReference>
<feature type="domain" description="Acyl-CoA oxidase/dehydrogenase middle" evidence="7">
    <location>
        <begin position="120"/>
        <end position="217"/>
    </location>
</feature>
<accession>A0A011MBK9</accession>
<dbReference type="Pfam" id="PF02770">
    <property type="entry name" value="Acyl-CoA_dh_M"/>
    <property type="match status" value="1"/>
</dbReference>
<comment type="caution">
    <text evidence="9">The sequence shown here is derived from an EMBL/GenBank/DDBJ whole genome shotgun (WGS) entry which is preliminary data.</text>
</comment>
<evidence type="ECO:0000259" key="7">
    <source>
        <dbReference type="Pfam" id="PF02770"/>
    </source>
</evidence>
<dbReference type="Pfam" id="PF00441">
    <property type="entry name" value="Acyl-CoA_dh_1"/>
    <property type="match status" value="1"/>
</dbReference>
<comment type="cofactor">
    <cofactor evidence="1 5">
        <name>FAD</name>
        <dbReference type="ChEBI" id="CHEBI:57692"/>
    </cofactor>
</comment>
<feature type="domain" description="Acyl-CoA dehydrogenase/oxidase N-terminal" evidence="8">
    <location>
        <begin position="8"/>
        <end position="114"/>
    </location>
</feature>
<dbReference type="InterPro" id="IPR037069">
    <property type="entry name" value="AcylCoA_DH/ox_N_sf"/>
</dbReference>
<evidence type="ECO:0000259" key="8">
    <source>
        <dbReference type="Pfam" id="PF02771"/>
    </source>
</evidence>
<keyword evidence="3 5" id="KW-0285">Flavoprotein</keyword>
<dbReference type="Gene3D" id="1.20.140.10">
    <property type="entry name" value="Butyryl-CoA Dehydrogenase, subunit A, domain 3"/>
    <property type="match status" value="1"/>
</dbReference>
<evidence type="ECO:0000313" key="10">
    <source>
        <dbReference type="Proteomes" id="UP000020218"/>
    </source>
</evidence>
<evidence type="ECO:0000256" key="3">
    <source>
        <dbReference type="ARBA" id="ARBA00022630"/>
    </source>
</evidence>
<dbReference type="FunFam" id="2.40.110.10:FF:000014">
    <property type="entry name" value="Probable acyl-CoA dehydrogenase"/>
    <property type="match status" value="1"/>
</dbReference>
<evidence type="ECO:0000256" key="4">
    <source>
        <dbReference type="ARBA" id="ARBA00022827"/>
    </source>
</evidence>
<dbReference type="InterPro" id="IPR036250">
    <property type="entry name" value="AcylCo_DH-like_C"/>
</dbReference>
<keyword evidence="10" id="KW-1185">Reference proteome</keyword>
<dbReference type="Proteomes" id="UP000020218">
    <property type="component" value="Unassembled WGS sequence"/>
</dbReference>
<dbReference type="AlphaFoldDB" id="A0A011MBK9"/>
<evidence type="ECO:0000256" key="2">
    <source>
        <dbReference type="ARBA" id="ARBA00009347"/>
    </source>
</evidence>
<dbReference type="FunFam" id="1.20.140.10:FF:000012">
    <property type="entry name" value="Acyl-CoA dehydrogenase fadE12"/>
    <property type="match status" value="1"/>
</dbReference>
<dbReference type="EC" id="1.3.99.-" evidence="9"/>
<dbReference type="PROSITE" id="PS00073">
    <property type="entry name" value="ACYL_COA_DH_2"/>
    <property type="match status" value="1"/>
</dbReference>
<feature type="domain" description="Acyl-CoA dehydrogenase/oxidase C-terminal" evidence="6">
    <location>
        <begin position="231"/>
        <end position="364"/>
    </location>
</feature>
<keyword evidence="5 9" id="KW-0560">Oxidoreductase</keyword>
<dbReference type="CDD" id="cd00567">
    <property type="entry name" value="ACAD"/>
    <property type="match status" value="1"/>
</dbReference>
<dbReference type="InterPro" id="IPR009075">
    <property type="entry name" value="AcylCo_DH/oxidase_C"/>
</dbReference>
<name>A0A011MBK9_9PROT</name>
<dbReference type="PIRSF" id="PIRSF016578">
    <property type="entry name" value="HsaA"/>
    <property type="match status" value="1"/>
</dbReference>
<sequence length="386" mass="42842">MQTTADLHPEIREAVRDLCRQFPDAYFRRIDERRAYPDDFVAALLAAGWLAAMIPEEYGGSGLGLTAASVIMEEINRCGGNAAAVHGQMYNMGTLLRNGSPAQKERYLPAIAAGRLRIQSMAVTEPTTGSDTTRLRTTAVRRDGCYVVSGQKVWISRVRHSDLMILLARTTPLAEVRRKAEGLSIFIIDLREAIGNGLEVRPIANMVNHETNELFFDGLEVPAENLIGEEGQGFRYLLDGLNAERALIAAECIGDGYWFVERATRYAGERIVFERPIGSNQGVQFPIAEAFIDIEAANLMRYEACARFDAQRPCGAQANMAKHLAARASWQAANVCLQTHGGFGFASEYDIERKFRETRLYQVAPISTNLIFAYVAEHLLGLPRSY</sequence>
<dbReference type="InterPro" id="IPR006089">
    <property type="entry name" value="Acyl-CoA_DH_CS"/>
</dbReference>
<dbReference type="Gene3D" id="1.10.540.10">
    <property type="entry name" value="Acyl-CoA dehydrogenase/oxidase, N-terminal domain"/>
    <property type="match status" value="1"/>
</dbReference>